<dbReference type="InterPro" id="IPR006528">
    <property type="entry name" value="Phage_head_morphogenesis_dom"/>
</dbReference>
<dbReference type="PANTHER" id="PTHR43046:SF12">
    <property type="entry name" value="GDP-MANNOSE MANNOSYL HYDROLASE"/>
    <property type="match status" value="1"/>
</dbReference>
<dbReference type="PANTHER" id="PTHR43046">
    <property type="entry name" value="GDP-MANNOSE MANNOSYL HYDROLASE"/>
    <property type="match status" value="1"/>
</dbReference>
<dbReference type="PROSITE" id="PS51462">
    <property type="entry name" value="NUDIX"/>
    <property type="match status" value="1"/>
</dbReference>
<dbReference type="EMBL" id="JALDAY010000015">
    <property type="protein sequence ID" value="MCI3277647.1"/>
    <property type="molecule type" value="Genomic_DNA"/>
</dbReference>
<dbReference type="Gene3D" id="3.90.79.10">
    <property type="entry name" value="Nucleoside Triphosphate Pyrophosphohydrolase"/>
    <property type="match status" value="1"/>
</dbReference>
<evidence type="ECO:0000256" key="1">
    <source>
        <dbReference type="ARBA" id="ARBA00001946"/>
    </source>
</evidence>
<comment type="caution">
    <text evidence="5">The sequence shown here is derived from an EMBL/GenBank/DDBJ whole genome shotgun (WGS) entry which is preliminary data.</text>
</comment>
<dbReference type="InterPro" id="IPR006944">
    <property type="entry name" value="Phage/GTA_portal"/>
</dbReference>
<dbReference type="RefSeq" id="WP_242775493.1">
    <property type="nucleotide sequence ID" value="NZ_JALDAY010000015.1"/>
</dbReference>
<evidence type="ECO:0000259" key="4">
    <source>
        <dbReference type="PROSITE" id="PS51462"/>
    </source>
</evidence>
<evidence type="ECO:0000256" key="3">
    <source>
        <dbReference type="ARBA" id="ARBA00022842"/>
    </source>
</evidence>
<proteinExistence type="predicted"/>
<sequence>MGLRSRFTQLAKVFGNREPADMQAGEAAAGMTPSKPFSPGAPIGPYDGFSRHPRTHDFVTGYNISARPRSHSAVAFDTLRGMIDAYDVAQMCIWHRIDSIRALDWALVPKQGFKGDASEAIALGMQVLHKPDRQNLFPTWLAKWLYDVLAYDAGALSRVKNRRGDVIGLKVVDGTTIAPLLDYWGDSPEPPAEAYVQYVNGLPWNWLTRNDLVYAPFRPRSNSPYGYAPLESILLNANTDLRFQTYFLQRFTEGNIPQAIGSSPENWTPDQVQQFQGWWDQFMMGDQSIKSQIRWIPGGSKIEWSNEKDFDDTFSLFLMRKTCAAYHVVPADLGFTETVNRSSGETQADVQHRVGDLPLVTHLQGVLTAFLQHDLHLPLDFRFDTGQEKEDRLTLAQAWQIYIDAGMASADEGRKELLGLPVDPRRPVPRFHNTPRLGPVPLLAIEGIAGKIDPLTYGPAEDQLPLPQPFVPAPGVISDAGTSDAKAANTAEDGYQTLVREASQHQAVDAAAEAAQMSKDGAATAGITAQTGLVGYDLLDHDEHQEESEEPGQEAELAKQELAAFRRFRQARRRSKVWRDFEFRHVDRVRAHRLNDAGRLAVRKDTGQIAAAGLAVRAADTGRVLMLQRALAPDDPAGGAWEFPGGGIEEGEKPLAAAVREWGEETGLILPYAPEAAAAHAFDNGPMWTHGIYQGFVYTIDAEDMLDLGYRDAVTNPDDPDGDQVESIAWWDPAQLAGNPAVRRELQDSLGTVLPLLAVCPCCDGGGEHSNGSECLHCDASGTSIGASGPMPCEGALEGTADVTVTPDGVYTSTCPCGTPAVYDDLDGWQHADGSIGHDEDLESVADKMRAIAKAAGGRPKGGGAEGENMAARWPGWKVDLKAIAYWTPRLARALSAAVDSHQLAEGWLSVAVQPSASTKRERIRLLGAQARAWLAAHDPGLAAALESTLHGVYTDGYLIGTVAARVAIAEAGVSVAGASSLTTGFGEWTPGDTKAAQLLLGRTGDGAGLRQLLDDSGITIRSIADTRLNALGRILARAAERGDAPTTIAAAIEDLLSNPSRAEMIATTELCRAVSKASLGTYLANGIEAVEWVSAGDGRVCNICATNEEAGPRRPGNLFPNGRSSPPGHPWCRCALTPVTGAG</sequence>
<comment type="cofactor">
    <cofactor evidence="1">
        <name>Mg(2+)</name>
        <dbReference type="ChEBI" id="CHEBI:18420"/>
    </cofactor>
</comment>
<reference evidence="5" key="1">
    <citation type="submission" date="2022-03" db="EMBL/GenBank/DDBJ databases">
        <title>Streptomyces 7R015 and 7R016 isolated from Barleria lupulina in Thailand.</title>
        <authorList>
            <person name="Kanchanasin P."/>
            <person name="Phongsopitanun W."/>
            <person name="Tanasupawat S."/>
        </authorList>
    </citation>
    <scope>NUCLEOTIDE SEQUENCE</scope>
    <source>
        <strain evidence="5">7R015</strain>
    </source>
</reference>
<dbReference type="InterPro" id="IPR000086">
    <property type="entry name" value="NUDIX_hydrolase_dom"/>
</dbReference>
<feature type="domain" description="Nudix hydrolase" evidence="4">
    <location>
        <begin position="607"/>
        <end position="754"/>
    </location>
</feature>
<evidence type="ECO:0000256" key="2">
    <source>
        <dbReference type="ARBA" id="ARBA00022801"/>
    </source>
</evidence>
<keyword evidence="2" id="KW-0378">Hydrolase</keyword>
<keyword evidence="6" id="KW-1185">Reference proteome</keyword>
<dbReference type="Pfam" id="PF04860">
    <property type="entry name" value="Phage_portal"/>
    <property type="match status" value="1"/>
</dbReference>
<protein>
    <submittedName>
        <fullName evidence="5">Phage portal protein</fullName>
    </submittedName>
</protein>
<evidence type="ECO:0000313" key="6">
    <source>
        <dbReference type="Proteomes" id="UP001165269"/>
    </source>
</evidence>
<evidence type="ECO:0000313" key="5">
    <source>
        <dbReference type="EMBL" id="MCI3277647.1"/>
    </source>
</evidence>
<dbReference type="Pfam" id="PF00293">
    <property type="entry name" value="NUDIX"/>
    <property type="match status" value="1"/>
</dbReference>
<dbReference type="Proteomes" id="UP001165269">
    <property type="component" value="Unassembled WGS sequence"/>
</dbReference>
<dbReference type="Pfam" id="PF04233">
    <property type="entry name" value="Phage_Mu_F"/>
    <property type="match status" value="1"/>
</dbReference>
<organism evidence="5 6">
    <name type="scientific">Streptomyces cylindrosporus</name>
    <dbReference type="NCBI Taxonomy" id="2927583"/>
    <lineage>
        <taxon>Bacteria</taxon>
        <taxon>Bacillati</taxon>
        <taxon>Actinomycetota</taxon>
        <taxon>Actinomycetes</taxon>
        <taxon>Kitasatosporales</taxon>
        <taxon>Streptomycetaceae</taxon>
        <taxon>Streptomyces</taxon>
    </lineage>
</organism>
<keyword evidence="3" id="KW-0460">Magnesium</keyword>
<gene>
    <name evidence="5" type="ORF">MQP27_41915</name>
</gene>
<accession>A0ABS9YK64</accession>
<dbReference type="CDD" id="cd02883">
    <property type="entry name" value="NUDIX_Hydrolase"/>
    <property type="match status" value="1"/>
</dbReference>
<name>A0ABS9YK64_9ACTN</name>
<dbReference type="SUPFAM" id="SSF55811">
    <property type="entry name" value="Nudix"/>
    <property type="match status" value="1"/>
</dbReference>
<dbReference type="InterPro" id="IPR015797">
    <property type="entry name" value="NUDIX_hydrolase-like_dom_sf"/>
</dbReference>